<keyword evidence="2" id="KW-1003">Cell membrane</keyword>
<evidence type="ECO:0000256" key="7">
    <source>
        <dbReference type="ARBA" id="ARBA00029447"/>
    </source>
</evidence>
<evidence type="ECO:0000256" key="9">
    <source>
        <dbReference type="SAM" id="Phobius"/>
    </source>
</evidence>
<evidence type="ECO:0000256" key="8">
    <source>
        <dbReference type="PROSITE-ProRule" id="PRU00284"/>
    </source>
</evidence>
<dbReference type="InterPro" id="IPR003660">
    <property type="entry name" value="HAMP_dom"/>
</dbReference>
<protein>
    <submittedName>
        <fullName evidence="12">Chemotaxis protein</fullName>
    </submittedName>
</protein>
<evidence type="ECO:0000313" key="13">
    <source>
        <dbReference type="Proteomes" id="UP000243488"/>
    </source>
</evidence>
<comment type="subcellular location">
    <subcellularLocation>
        <location evidence="1">Cell membrane</location>
        <topology evidence="1">Multi-pass membrane protein</topology>
    </subcellularLocation>
</comment>
<evidence type="ECO:0000256" key="5">
    <source>
        <dbReference type="ARBA" id="ARBA00023136"/>
    </source>
</evidence>
<dbReference type="CDD" id="cd06225">
    <property type="entry name" value="HAMP"/>
    <property type="match status" value="1"/>
</dbReference>
<dbReference type="Proteomes" id="UP000243488">
    <property type="component" value="Chromosome"/>
</dbReference>
<dbReference type="EMBL" id="CP020100">
    <property type="protein sequence ID" value="AQZ95036.1"/>
    <property type="molecule type" value="Genomic_DNA"/>
</dbReference>
<dbReference type="SMART" id="SM01049">
    <property type="entry name" value="Cache_2"/>
    <property type="match status" value="1"/>
</dbReference>
<dbReference type="CDD" id="cd11386">
    <property type="entry name" value="MCP_signal"/>
    <property type="match status" value="1"/>
</dbReference>
<dbReference type="Gene3D" id="3.30.450.20">
    <property type="entry name" value="PAS domain"/>
    <property type="match status" value="1"/>
</dbReference>
<dbReference type="SMART" id="SM00283">
    <property type="entry name" value="MA"/>
    <property type="match status" value="1"/>
</dbReference>
<keyword evidence="5 9" id="KW-0472">Membrane</keyword>
<keyword evidence="4 9" id="KW-1133">Transmembrane helix</keyword>
<evidence type="ECO:0000259" key="10">
    <source>
        <dbReference type="PROSITE" id="PS50111"/>
    </source>
</evidence>
<gene>
    <name evidence="12" type="ORF">BVH74_09855</name>
</gene>
<dbReference type="PANTHER" id="PTHR32089">
    <property type="entry name" value="METHYL-ACCEPTING CHEMOTAXIS PROTEIN MCPB"/>
    <property type="match status" value="1"/>
</dbReference>
<dbReference type="PROSITE" id="PS50885">
    <property type="entry name" value="HAMP"/>
    <property type="match status" value="1"/>
</dbReference>
<dbReference type="Pfam" id="PF17200">
    <property type="entry name" value="sCache_2"/>
    <property type="match status" value="1"/>
</dbReference>
<feature type="transmembrane region" description="Helical" evidence="9">
    <location>
        <begin position="12"/>
        <end position="32"/>
    </location>
</feature>
<dbReference type="SMART" id="SM00304">
    <property type="entry name" value="HAMP"/>
    <property type="match status" value="1"/>
</dbReference>
<evidence type="ECO:0000313" key="12">
    <source>
        <dbReference type="EMBL" id="AQZ95036.1"/>
    </source>
</evidence>
<dbReference type="PANTHER" id="PTHR32089:SF119">
    <property type="entry name" value="METHYL-ACCEPTING CHEMOTAXIS PROTEIN CTPL"/>
    <property type="match status" value="1"/>
</dbReference>
<dbReference type="GO" id="GO:0004888">
    <property type="term" value="F:transmembrane signaling receptor activity"/>
    <property type="evidence" value="ECO:0007669"/>
    <property type="project" value="InterPro"/>
</dbReference>
<keyword evidence="3 9" id="KW-0812">Transmembrane</keyword>
<dbReference type="PROSITE" id="PS50111">
    <property type="entry name" value="CHEMOTAXIS_TRANSDUC_2"/>
    <property type="match status" value="1"/>
</dbReference>
<reference evidence="12 13" key="1">
    <citation type="submission" date="2017-03" db="EMBL/GenBank/DDBJ databases">
        <title>Complete genome sequence of the novel DNRA strain Pseudomonas sp. S-6-2 isolated from Chinese polluted river sediment. Journal of Biotechnology.</title>
        <authorList>
            <person name="Li J."/>
            <person name="Xiang F."/>
            <person name="Wang L."/>
            <person name="Xi L."/>
            <person name="Liu J."/>
        </authorList>
    </citation>
    <scope>NUCLEOTIDE SEQUENCE [LARGE SCALE GENOMIC DNA]</scope>
    <source>
        <strain evidence="12 13">S-6-2</strain>
    </source>
</reference>
<keyword evidence="6 8" id="KW-0807">Transducer</keyword>
<dbReference type="STRING" id="1931241.BVH74_09855"/>
<evidence type="ECO:0000256" key="4">
    <source>
        <dbReference type="ARBA" id="ARBA00022989"/>
    </source>
</evidence>
<dbReference type="InterPro" id="IPR004089">
    <property type="entry name" value="MCPsignal_dom"/>
</dbReference>
<proteinExistence type="inferred from homology"/>
<sequence length="544" mass="58986">MSWLRSLNISARLWLILGASVLMLFALGSLMLQQLNNQLYAGKAEKTQHVVESTLGILQHFHQRQQSGELDREQAQQQAMALIRQLRYDGQEYYWINDLHPRMVMHPTNPALEGEDLSGYRDPDGKALFNEMVAVARGPGAGVVDYRWPKPGSAQPVEKVSYVQLFEPWGWILGSGVYIDDIRALFWQQVLRAALLAGVIALLLGLLIMFIAQSISRPLRASVAAMADIATGEGDLTRRLDEQGADELTALARHFNAFTGKLAGVVRQLLSSAGALDQSALRLGDVAGSTQDKSGKQSQQMEMIATAVNEVSYAVQDVAKNAEHAAAEVRQADDYARAGQASIEQSLTQVDQLAVTMSRAVVTMESLAQDSNQIGRVLEVIEAIAEQTNLLALNAAIEAARAGEQGRGFAVVADEVRLLAQRTQKSTAEIQQMISTLQSNAQAAVKVIHDGSEATQVTVQRTTEAGSQLAQIVTALQTVNGLNESIASATLQQSHVVDDINRNVTEVAGLARDNAESADESSRASQQLTALARELNQVLGQFRV</sequence>
<feature type="transmembrane region" description="Helical" evidence="9">
    <location>
        <begin position="193"/>
        <end position="212"/>
    </location>
</feature>
<feature type="domain" description="Methyl-accepting transducer" evidence="10">
    <location>
        <begin position="272"/>
        <end position="508"/>
    </location>
</feature>
<evidence type="ECO:0000256" key="3">
    <source>
        <dbReference type="ARBA" id="ARBA00022692"/>
    </source>
</evidence>
<dbReference type="PRINTS" id="PR00260">
    <property type="entry name" value="CHEMTRNSDUCR"/>
</dbReference>
<dbReference type="Pfam" id="PF00015">
    <property type="entry name" value="MCPsignal"/>
    <property type="match status" value="1"/>
</dbReference>
<accession>A0A1V0B516</accession>
<organism evidence="12 13">
    <name type="scientific">Halopseudomonas phragmitis</name>
    <dbReference type="NCBI Taxonomy" id="1931241"/>
    <lineage>
        <taxon>Bacteria</taxon>
        <taxon>Pseudomonadati</taxon>
        <taxon>Pseudomonadota</taxon>
        <taxon>Gammaproteobacteria</taxon>
        <taxon>Pseudomonadales</taxon>
        <taxon>Pseudomonadaceae</taxon>
        <taxon>Halopseudomonas</taxon>
    </lineage>
</organism>
<evidence type="ECO:0000259" key="11">
    <source>
        <dbReference type="PROSITE" id="PS50885"/>
    </source>
</evidence>
<evidence type="ECO:0000256" key="2">
    <source>
        <dbReference type="ARBA" id="ARBA00022475"/>
    </source>
</evidence>
<dbReference type="GO" id="GO:0005886">
    <property type="term" value="C:plasma membrane"/>
    <property type="evidence" value="ECO:0007669"/>
    <property type="project" value="UniProtKB-SubCell"/>
</dbReference>
<dbReference type="RefSeq" id="WP_080049905.1">
    <property type="nucleotide sequence ID" value="NZ_CP020100.1"/>
</dbReference>
<dbReference type="InterPro" id="IPR033480">
    <property type="entry name" value="sCache_2"/>
</dbReference>
<dbReference type="KEGG" id="ppha:BVH74_09855"/>
<dbReference type="Gene3D" id="1.10.287.950">
    <property type="entry name" value="Methyl-accepting chemotaxis protein"/>
    <property type="match status" value="1"/>
</dbReference>
<name>A0A1V0B516_9GAMM</name>
<dbReference type="Pfam" id="PF00672">
    <property type="entry name" value="HAMP"/>
    <property type="match status" value="1"/>
</dbReference>
<comment type="similarity">
    <text evidence="7">Belongs to the methyl-accepting chemotaxis (MCP) protein family.</text>
</comment>
<dbReference type="AlphaFoldDB" id="A0A1V0B516"/>
<keyword evidence="13" id="KW-1185">Reference proteome</keyword>
<dbReference type="GO" id="GO:0006935">
    <property type="term" value="P:chemotaxis"/>
    <property type="evidence" value="ECO:0007669"/>
    <property type="project" value="InterPro"/>
</dbReference>
<dbReference type="InterPro" id="IPR004090">
    <property type="entry name" value="Chemotax_Me-accpt_rcpt"/>
</dbReference>
<dbReference type="FunFam" id="1.10.287.950:FF:000001">
    <property type="entry name" value="Methyl-accepting chemotaxis sensory transducer"/>
    <property type="match status" value="1"/>
</dbReference>
<feature type="domain" description="HAMP" evidence="11">
    <location>
        <begin position="213"/>
        <end position="267"/>
    </location>
</feature>
<evidence type="ECO:0000256" key="1">
    <source>
        <dbReference type="ARBA" id="ARBA00004651"/>
    </source>
</evidence>
<dbReference type="SUPFAM" id="SSF58104">
    <property type="entry name" value="Methyl-accepting chemotaxis protein (MCP) signaling domain"/>
    <property type="match status" value="1"/>
</dbReference>
<dbReference type="GO" id="GO:0007165">
    <property type="term" value="P:signal transduction"/>
    <property type="evidence" value="ECO:0007669"/>
    <property type="project" value="UniProtKB-KW"/>
</dbReference>
<evidence type="ECO:0000256" key="6">
    <source>
        <dbReference type="ARBA" id="ARBA00023224"/>
    </source>
</evidence>